<evidence type="ECO:0000256" key="1">
    <source>
        <dbReference type="SAM" id="MobiDB-lite"/>
    </source>
</evidence>
<protein>
    <submittedName>
        <fullName evidence="2">Uncharacterized protein</fullName>
    </submittedName>
</protein>
<keyword evidence="3" id="KW-1185">Reference proteome</keyword>
<dbReference type="EMBL" id="JAAMPC010000017">
    <property type="protein sequence ID" value="KAG2249265.1"/>
    <property type="molecule type" value="Genomic_DNA"/>
</dbReference>
<accession>A0A8X7PDD1</accession>
<dbReference type="OrthoDB" id="10389314at2759"/>
<feature type="region of interest" description="Disordered" evidence="1">
    <location>
        <begin position="1"/>
        <end position="75"/>
    </location>
</feature>
<name>A0A8X7PDD1_BRACI</name>
<reference evidence="2 3" key="1">
    <citation type="submission" date="2020-02" db="EMBL/GenBank/DDBJ databases">
        <authorList>
            <person name="Ma Q."/>
            <person name="Huang Y."/>
            <person name="Song X."/>
            <person name="Pei D."/>
        </authorList>
    </citation>
    <scope>NUCLEOTIDE SEQUENCE [LARGE SCALE GENOMIC DNA]</scope>
    <source>
        <strain evidence="2">Sxm20200214</strain>
        <tissue evidence="2">Leaf</tissue>
    </source>
</reference>
<dbReference type="AlphaFoldDB" id="A0A8X7PDD1"/>
<feature type="compositionally biased region" description="Acidic residues" evidence="1">
    <location>
        <begin position="62"/>
        <end position="75"/>
    </location>
</feature>
<comment type="caution">
    <text evidence="2">The sequence shown here is derived from an EMBL/GenBank/DDBJ whole genome shotgun (WGS) entry which is preliminary data.</text>
</comment>
<feature type="compositionally biased region" description="Basic and acidic residues" evidence="1">
    <location>
        <begin position="32"/>
        <end position="46"/>
    </location>
</feature>
<evidence type="ECO:0000313" key="2">
    <source>
        <dbReference type="EMBL" id="KAG2249265.1"/>
    </source>
</evidence>
<gene>
    <name evidence="2" type="ORF">Bca52824_088893</name>
</gene>
<proteinExistence type="predicted"/>
<evidence type="ECO:0000313" key="3">
    <source>
        <dbReference type="Proteomes" id="UP000886595"/>
    </source>
</evidence>
<sequence length="75" mass="8740">MEPWTDVNVEWNDAPDFDSGTPDSPDFDSDGEDRRERNDHNIEKEAINFVDEPQVKHNLYPETEDDEEGEEILGF</sequence>
<dbReference type="Proteomes" id="UP000886595">
    <property type="component" value="Unassembled WGS sequence"/>
</dbReference>
<organism evidence="2 3">
    <name type="scientific">Brassica carinata</name>
    <name type="common">Ethiopian mustard</name>
    <name type="synonym">Abyssinian cabbage</name>
    <dbReference type="NCBI Taxonomy" id="52824"/>
    <lineage>
        <taxon>Eukaryota</taxon>
        <taxon>Viridiplantae</taxon>
        <taxon>Streptophyta</taxon>
        <taxon>Embryophyta</taxon>
        <taxon>Tracheophyta</taxon>
        <taxon>Spermatophyta</taxon>
        <taxon>Magnoliopsida</taxon>
        <taxon>eudicotyledons</taxon>
        <taxon>Gunneridae</taxon>
        <taxon>Pentapetalae</taxon>
        <taxon>rosids</taxon>
        <taxon>malvids</taxon>
        <taxon>Brassicales</taxon>
        <taxon>Brassicaceae</taxon>
        <taxon>Brassiceae</taxon>
        <taxon>Brassica</taxon>
    </lineage>
</organism>